<dbReference type="Pfam" id="PF02518">
    <property type="entry name" value="HATPase_c"/>
    <property type="match status" value="1"/>
</dbReference>
<dbReference type="CDD" id="cd00082">
    <property type="entry name" value="HisKA"/>
    <property type="match status" value="1"/>
</dbReference>
<dbReference type="InterPro" id="IPR035965">
    <property type="entry name" value="PAS-like_dom_sf"/>
</dbReference>
<dbReference type="InterPro" id="IPR000014">
    <property type="entry name" value="PAS"/>
</dbReference>
<dbReference type="SMART" id="SM00388">
    <property type="entry name" value="HisKA"/>
    <property type="match status" value="1"/>
</dbReference>
<dbReference type="Gene3D" id="3.30.565.10">
    <property type="entry name" value="Histidine kinase-like ATPase, C-terminal domain"/>
    <property type="match status" value="1"/>
</dbReference>
<dbReference type="SMART" id="SM00091">
    <property type="entry name" value="PAS"/>
    <property type="match status" value="2"/>
</dbReference>
<dbReference type="PANTHER" id="PTHR43304:SF1">
    <property type="entry name" value="PAC DOMAIN-CONTAINING PROTEIN"/>
    <property type="match status" value="1"/>
</dbReference>
<dbReference type="InterPro" id="IPR003594">
    <property type="entry name" value="HATPase_dom"/>
</dbReference>
<dbReference type="InterPro" id="IPR036097">
    <property type="entry name" value="HisK_dim/P_sf"/>
</dbReference>
<evidence type="ECO:0000259" key="7">
    <source>
        <dbReference type="PROSITE" id="PS50112"/>
    </source>
</evidence>
<dbReference type="InterPro" id="IPR004358">
    <property type="entry name" value="Sig_transdc_His_kin-like_C"/>
</dbReference>
<evidence type="ECO:0000256" key="5">
    <source>
        <dbReference type="ARBA" id="ARBA00022777"/>
    </source>
</evidence>
<reference evidence="9" key="1">
    <citation type="journal article" date="2019" name="Int. J. Syst. Evol. Microbiol.">
        <title>The Global Catalogue of Microorganisms (GCM) 10K type strain sequencing project: providing services to taxonomists for standard genome sequencing and annotation.</title>
        <authorList>
            <consortium name="The Broad Institute Genomics Platform"/>
            <consortium name="The Broad Institute Genome Sequencing Center for Infectious Disease"/>
            <person name="Wu L."/>
            <person name="Ma J."/>
        </authorList>
    </citation>
    <scope>NUCLEOTIDE SEQUENCE [LARGE SCALE GENOMIC DNA]</scope>
    <source>
        <strain evidence="9">KCTC 52344</strain>
    </source>
</reference>
<dbReference type="PRINTS" id="PR00344">
    <property type="entry name" value="BCTRLSENSOR"/>
</dbReference>
<dbReference type="SUPFAM" id="SSF55785">
    <property type="entry name" value="PYP-like sensor domain (PAS domain)"/>
    <property type="match status" value="2"/>
</dbReference>
<dbReference type="NCBIfam" id="TIGR00229">
    <property type="entry name" value="sensory_box"/>
    <property type="match status" value="2"/>
</dbReference>
<evidence type="ECO:0000256" key="2">
    <source>
        <dbReference type="ARBA" id="ARBA00012438"/>
    </source>
</evidence>
<dbReference type="GO" id="GO:0005524">
    <property type="term" value="F:ATP binding"/>
    <property type="evidence" value="ECO:0007669"/>
    <property type="project" value="UniProtKB-KW"/>
</dbReference>
<dbReference type="InterPro" id="IPR052162">
    <property type="entry name" value="Sensor_kinase/Photoreceptor"/>
</dbReference>
<feature type="domain" description="PAS" evidence="7">
    <location>
        <begin position="317"/>
        <end position="387"/>
    </location>
</feature>
<dbReference type="SMART" id="SM00387">
    <property type="entry name" value="HATPase_c"/>
    <property type="match status" value="1"/>
</dbReference>
<keyword evidence="4" id="KW-0808">Transferase</keyword>
<dbReference type="Pfam" id="PF13426">
    <property type="entry name" value="PAS_9"/>
    <property type="match status" value="1"/>
</dbReference>
<dbReference type="Gene3D" id="3.30.450.20">
    <property type="entry name" value="PAS domain"/>
    <property type="match status" value="2"/>
</dbReference>
<organism evidence="8 9">
    <name type="scientific">Emticicia soli</name>
    <dbReference type="NCBI Taxonomy" id="2027878"/>
    <lineage>
        <taxon>Bacteria</taxon>
        <taxon>Pseudomonadati</taxon>
        <taxon>Bacteroidota</taxon>
        <taxon>Cytophagia</taxon>
        <taxon>Cytophagales</taxon>
        <taxon>Leadbetterellaceae</taxon>
        <taxon>Emticicia</taxon>
    </lineage>
</organism>
<dbReference type="InterPro" id="IPR003661">
    <property type="entry name" value="HisK_dim/P_dom"/>
</dbReference>
<sequence length="681" mass="78846">MEEIIRINLDNEMDLIIVHKRTMRLAELCGLSVASQTTFATAVSEVARLAISYGDKSFIVLSINILRLNQKEIVATIYDKVDLKAINTEPYSYARRLLGDIQTSYNNYFHETILKFRIQFGGIISKAKIESFKEYFKNEPSISAYDEIRKKNIQLLELIDKLGESENRYRMVSDNLPLMMFVINNDGKITYANKWLKEFIESQGLIPNNITWFSLLNQPDYRGFYGDWERAIQNKTIFKAQGRLKQKENLIWHLISIMPIKNDNDLVTNWIGFFVDIHAQKVVEETLRDNQALKLIQEELIAHQQELEIKNTRLSRQNDFIETVLDSSVDYILTIDQEFRIITFNHSYEVLSGKKREEVLGKDITDVFPVIKENGTYKSLKDALNGTPSHKPVHQSPISQRFYEVFYIPLSDDTETTHGAVVLGRDITDQLQHELKLKAINEELLLRNNELEQFAYIASHDLQEPLRKITTFSKLLNESLVLNEKQRDYFNRIIKSSNRMSNLIRDVLDYSRLARSEEQFVEVDLNEILNTVKVDFELLIEEKDAVINSDILPKIPGIYLQLTQLFFNLLSNSLKFSKERPVINITCRKLNTEEVNNIIELNANKSYYLIDFQDNGIGFEQQFSRQIFTIFQRLNDKHSYAGTGIGLALCKKIVENHNGHLTATSEPGQGAVFHVYLPASL</sequence>
<keyword evidence="8" id="KW-0067">ATP-binding</keyword>
<accession>A0ABW5J1U1</accession>
<dbReference type="PROSITE" id="PS50112">
    <property type="entry name" value="PAS"/>
    <property type="match status" value="1"/>
</dbReference>
<name>A0ABW5J1U1_9BACT</name>
<keyword evidence="8" id="KW-0547">Nucleotide-binding</keyword>
<dbReference type="EMBL" id="JBHULC010000004">
    <property type="protein sequence ID" value="MFD2519944.1"/>
    <property type="molecule type" value="Genomic_DNA"/>
</dbReference>
<dbReference type="Pfam" id="PF08448">
    <property type="entry name" value="PAS_4"/>
    <property type="match status" value="1"/>
</dbReference>
<dbReference type="EC" id="2.7.13.3" evidence="2"/>
<keyword evidence="9" id="KW-1185">Reference proteome</keyword>
<dbReference type="InterPro" id="IPR005467">
    <property type="entry name" value="His_kinase_dom"/>
</dbReference>
<keyword evidence="5" id="KW-0418">Kinase</keyword>
<protein>
    <recommendedName>
        <fullName evidence="2">histidine kinase</fullName>
        <ecNumber evidence="2">2.7.13.3</ecNumber>
    </recommendedName>
</protein>
<dbReference type="PANTHER" id="PTHR43304">
    <property type="entry name" value="PHYTOCHROME-LIKE PROTEIN CPH1"/>
    <property type="match status" value="1"/>
</dbReference>
<feature type="domain" description="Histidine kinase" evidence="6">
    <location>
        <begin position="457"/>
        <end position="681"/>
    </location>
</feature>
<dbReference type="Proteomes" id="UP001597510">
    <property type="component" value="Unassembled WGS sequence"/>
</dbReference>
<evidence type="ECO:0000256" key="4">
    <source>
        <dbReference type="ARBA" id="ARBA00022679"/>
    </source>
</evidence>
<dbReference type="SUPFAM" id="SSF47384">
    <property type="entry name" value="Homodimeric domain of signal transducing histidine kinase"/>
    <property type="match status" value="1"/>
</dbReference>
<comment type="caution">
    <text evidence="8">The sequence shown here is derived from an EMBL/GenBank/DDBJ whole genome shotgun (WGS) entry which is preliminary data.</text>
</comment>
<dbReference type="SUPFAM" id="SSF55874">
    <property type="entry name" value="ATPase domain of HSP90 chaperone/DNA topoisomerase II/histidine kinase"/>
    <property type="match status" value="1"/>
</dbReference>
<evidence type="ECO:0000256" key="1">
    <source>
        <dbReference type="ARBA" id="ARBA00000085"/>
    </source>
</evidence>
<evidence type="ECO:0000256" key="3">
    <source>
        <dbReference type="ARBA" id="ARBA00022553"/>
    </source>
</evidence>
<evidence type="ECO:0000259" key="6">
    <source>
        <dbReference type="PROSITE" id="PS50109"/>
    </source>
</evidence>
<proteinExistence type="predicted"/>
<dbReference type="CDD" id="cd00130">
    <property type="entry name" value="PAS"/>
    <property type="match status" value="1"/>
</dbReference>
<dbReference type="Pfam" id="PF00512">
    <property type="entry name" value="HisKA"/>
    <property type="match status" value="1"/>
</dbReference>
<keyword evidence="3" id="KW-0597">Phosphoprotein</keyword>
<dbReference type="RefSeq" id="WP_340235353.1">
    <property type="nucleotide sequence ID" value="NZ_JBBEWC010000004.1"/>
</dbReference>
<evidence type="ECO:0000313" key="9">
    <source>
        <dbReference type="Proteomes" id="UP001597510"/>
    </source>
</evidence>
<evidence type="ECO:0000313" key="8">
    <source>
        <dbReference type="EMBL" id="MFD2519944.1"/>
    </source>
</evidence>
<gene>
    <name evidence="8" type="ORF">ACFSR2_03550</name>
</gene>
<dbReference type="Gene3D" id="1.10.287.130">
    <property type="match status" value="1"/>
</dbReference>
<comment type="catalytic activity">
    <reaction evidence="1">
        <text>ATP + protein L-histidine = ADP + protein N-phospho-L-histidine.</text>
        <dbReference type="EC" id="2.7.13.3"/>
    </reaction>
</comment>
<dbReference type="InterPro" id="IPR013656">
    <property type="entry name" value="PAS_4"/>
</dbReference>
<dbReference type="PROSITE" id="PS50109">
    <property type="entry name" value="HIS_KIN"/>
    <property type="match status" value="1"/>
</dbReference>
<dbReference type="InterPro" id="IPR036890">
    <property type="entry name" value="HATPase_C_sf"/>
</dbReference>